<dbReference type="PANTHER" id="PTHR30504">
    <property type="entry name" value="GLUCANS BIOSYNTHESIS PROTEIN"/>
    <property type="match status" value="1"/>
</dbReference>
<dbReference type="PANTHER" id="PTHR30504:SF2">
    <property type="entry name" value="GLUCANS BIOSYNTHESIS PROTEIN G"/>
    <property type="match status" value="1"/>
</dbReference>
<dbReference type="PIRSF" id="PIRSF006281">
    <property type="entry name" value="MdoG"/>
    <property type="match status" value="1"/>
</dbReference>
<evidence type="ECO:0000313" key="7">
    <source>
        <dbReference type="EMBL" id="SFD68414.1"/>
    </source>
</evidence>
<dbReference type="EMBL" id="FOMS01000002">
    <property type="protein sequence ID" value="SFD68414.1"/>
    <property type="molecule type" value="Genomic_DNA"/>
</dbReference>
<dbReference type="InterPro" id="IPR011013">
    <property type="entry name" value="Gal_mutarotase_sf_dom"/>
</dbReference>
<comment type="similarity">
    <text evidence="3">Belongs to the OpgD/OpgG family.</text>
</comment>
<evidence type="ECO:0000256" key="4">
    <source>
        <dbReference type="ARBA" id="ARBA00022764"/>
    </source>
</evidence>
<evidence type="ECO:0000256" key="3">
    <source>
        <dbReference type="ARBA" id="ARBA00009284"/>
    </source>
</evidence>
<evidence type="ECO:0000313" key="8">
    <source>
        <dbReference type="Proteomes" id="UP000325289"/>
    </source>
</evidence>
<dbReference type="OrthoDB" id="9777817at2"/>
<keyword evidence="5" id="KW-0732">Signal</keyword>
<dbReference type="Gene3D" id="2.60.40.10">
    <property type="entry name" value="Immunoglobulins"/>
    <property type="match status" value="1"/>
</dbReference>
<feature type="signal peptide" evidence="5">
    <location>
        <begin position="1"/>
        <end position="26"/>
    </location>
</feature>
<dbReference type="GO" id="GO:0003824">
    <property type="term" value="F:catalytic activity"/>
    <property type="evidence" value="ECO:0007669"/>
    <property type="project" value="InterPro"/>
</dbReference>
<comment type="pathway">
    <text evidence="2">Glycan metabolism; osmoregulated periplasmic glucan (OPG) biosynthesis.</text>
</comment>
<dbReference type="InterPro" id="IPR007444">
    <property type="entry name" value="Glucan_biosyn_MdoG_C"/>
</dbReference>
<dbReference type="UniPathway" id="UPA00637"/>
<dbReference type="GO" id="GO:0051274">
    <property type="term" value="P:beta-glucan biosynthetic process"/>
    <property type="evidence" value="ECO:0007669"/>
    <property type="project" value="TreeGrafter"/>
</dbReference>
<dbReference type="SUPFAM" id="SSF81296">
    <property type="entry name" value="E set domains"/>
    <property type="match status" value="1"/>
</dbReference>
<dbReference type="RefSeq" id="WP_149754668.1">
    <property type="nucleotide sequence ID" value="NZ_FOMS01000002.1"/>
</dbReference>
<evidence type="ECO:0000256" key="2">
    <source>
        <dbReference type="ARBA" id="ARBA00005001"/>
    </source>
</evidence>
<dbReference type="SUPFAM" id="SSF74650">
    <property type="entry name" value="Galactose mutarotase-like"/>
    <property type="match status" value="1"/>
</dbReference>
<dbReference type="GO" id="GO:0030288">
    <property type="term" value="C:outer membrane-bounded periplasmic space"/>
    <property type="evidence" value="ECO:0007669"/>
    <property type="project" value="TreeGrafter"/>
</dbReference>
<organism evidence="7 8">
    <name type="scientific">Roseivivax sediminis</name>
    <dbReference type="NCBI Taxonomy" id="936889"/>
    <lineage>
        <taxon>Bacteria</taxon>
        <taxon>Pseudomonadati</taxon>
        <taxon>Pseudomonadota</taxon>
        <taxon>Alphaproteobacteria</taxon>
        <taxon>Rhodobacterales</taxon>
        <taxon>Roseobacteraceae</taxon>
        <taxon>Roseivivax</taxon>
    </lineage>
</organism>
<dbReference type="Gene3D" id="2.70.98.10">
    <property type="match status" value="1"/>
</dbReference>
<dbReference type="GO" id="GO:0030246">
    <property type="term" value="F:carbohydrate binding"/>
    <property type="evidence" value="ECO:0007669"/>
    <property type="project" value="InterPro"/>
</dbReference>
<keyword evidence="8" id="KW-1185">Reference proteome</keyword>
<dbReference type="InterPro" id="IPR014438">
    <property type="entry name" value="Glucan_biosyn_MdoG/MdoD"/>
</dbReference>
<dbReference type="InterPro" id="IPR014718">
    <property type="entry name" value="GH-type_carb-bd"/>
</dbReference>
<proteinExistence type="inferred from homology"/>
<sequence>MHRRTFVTTSLGALGAGALSPLTASAQDRAPSLLDMARDMAGKPYEAPQGELSAPFADLDYDAYRAIRPLPGQAAFLPLGDRYAVDLLPPGLYFPDPIKIEFVRRGGVVETLPFSPDLFSYDPAYFDSIPEESPGAGFTGLRLRTNLNKPDVQDEFFVMQGGTYFRAIGRDMTYGLSTRAIALGTGEAEPEEFPRFTIVRLHTPAEDGIVRFEALIDSASLTGYMDLYANAGDQTRTRVQVTVFPRKTIPNAGFAALTSMYLKGPMRAAVSDDFRPRVHDTDVLMIENGAGEALWRPISNPAAIQTSAFSDEMPKAFGLYQTDRDFDDFEDAEAFYHKRPSARIEPRGDWGPGEVQLVELPTDTEFMDNIVSYWRPAEPLEPGRSYTYDYDVVWTVAPPPQDFPVRIGQSRSGRKHDEPGTRIFVIDLRGDPRGLMPELIANAGETTEVVIHPLPDGQQHRVTFNLKPGDADAVELRLALRDREGNLAAPIWLHRWTRARDGQV</sequence>
<name>A0A1I1UCK2_9RHOB</name>
<dbReference type="AlphaFoldDB" id="A0A1I1UCK2"/>
<accession>A0A1I1UCK2</accession>
<feature type="domain" description="Glucan biosynthesis periplasmic MdoG C-terminal" evidence="6">
    <location>
        <begin position="33"/>
        <end position="496"/>
    </location>
</feature>
<protein>
    <submittedName>
        <fullName evidence="7">Glucans biosynthesis protein</fullName>
    </submittedName>
</protein>
<comment type="subcellular location">
    <subcellularLocation>
        <location evidence="1">Periplasm</location>
    </subcellularLocation>
</comment>
<evidence type="ECO:0000256" key="5">
    <source>
        <dbReference type="SAM" id="SignalP"/>
    </source>
</evidence>
<feature type="chain" id="PRO_5009301872" evidence="5">
    <location>
        <begin position="27"/>
        <end position="504"/>
    </location>
</feature>
<dbReference type="InterPro" id="IPR014756">
    <property type="entry name" value="Ig_E-set"/>
</dbReference>
<evidence type="ECO:0000256" key="1">
    <source>
        <dbReference type="ARBA" id="ARBA00004418"/>
    </source>
</evidence>
<gene>
    <name evidence="7" type="ORF">SAMN04515678_102273</name>
</gene>
<keyword evidence="4" id="KW-0574">Periplasm</keyword>
<dbReference type="Proteomes" id="UP000325289">
    <property type="component" value="Unassembled WGS sequence"/>
</dbReference>
<dbReference type="Pfam" id="PF04349">
    <property type="entry name" value="MdoG"/>
    <property type="match status" value="1"/>
</dbReference>
<evidence type="ECO:0000259" key="6">
    <source>
        <dbReference type="Pfam" id="PF04349"/>
    </source>
</evidence>
<dbReference type="InterPro" id="IPR013783">
    <property type="entry name" value="Ig-like_fold"/>
</dbReference>
<reference evidence="7 8" key="1">
    <citation type="submission" date="2016-10" db="EMBL/GenBank/DDBJ databases">
        <authorList>
            <person name="Varghese N."/>
            <person name="Submissions S."/>
        </authorList>
    </citation>
    <scope>NUCLEOTIDE SEQUENCE [LARGE SCALE GENOMIC DNA]</scope>
    <source>
        <strain evidence="8">YIM D21,KCTC 23444,ACCC 10710</strain>
    </source>
</reference>